<keyword evidence="8 13" id="KW-0808">Transferase</keyword>
<dbReference type="EMBL" id="JAGSND010000001">
    <property type="protein sequence ID" value="MBR0596522.1"/>
    <property type="molecule type" value="Genomic_DNA"/>
</dbReference>
<keyword evidence="15" id="KW-1185">Reference proteome</keyword>
<dbReference type="InterPro" id="IPR035090">
    <property type="entry name" value="Pyridoxal_P_attach_site"/>
</dbReference>
<keyword evidence="5" id="KW-0963">Cytoplasm</keyword>
<dbReference type="SUPFAM" id="SSF53756">
    <property type="entry name" value="UDP-Glycosyltransferase/glycogen phosphorylase"/>
    <property type="match status" value="1"/>
</dbReference>
<sequence>MIEKFLAKELIERIEGKLQRNFGREPEDATKQQIFRAVCLVIRDMMSELWLENQEILNDPVKKQVIYLSMEFLPGASLRNNLFNLGLSEAFQEALAAYGQNIEELYELEPDAGLGNGGLGRLASCYLDAVSSLEMAGHGMSICYEYGIFKQKIQDGNQVETADDWLSLGDIWLIEKEDEKEEVHFGGKLEEVWDDTGKMKLIHRDYTTVIAIPKDMLITGFDSRVVNTLRLWQSTSPISIDMGLFAKGEYLKSMEEKHKAEVISKILYPEDAHEEGKMLRINQQYFFISASMHTLVKNHLKVSENLDDFHHHYAVHINDTHPTMAIPELMRIFMDEYDYEWESAWDIVTKTISYTNHTVMPEALEQWPENLFAKLLPRLHSIVKEIDRRQNANLLKAFPDEEALRNEMAIIHNGKLRMANLCVTASHTVNGVSALHSTILREKLFHGFYRMTPDKFTNVTNGIAYRRWLCQANPKLSELIEELCGPGFKKDASELAGLLAYQDDASVLERLRSIKKENKLILAEYIKNHNNIIVNPDSIFDVQVKRLHEYKRQLLNLFHIMDLYNQLRENPQMEMQPRTFIFGAKAAAGYYMAKQIIRLACQLSAQLEKDPAVRDRIKLVFLENYSVSLSEMIMPAAEVSEQISLAGKEASGTGNMKLMLNGAITLGTMDGANVEIYEAVGRENMFLFGMQVEEVDQMNQEGLYSPWCYSQGNANIANILELMSKGINDVSFMDIVNSLTTGFNGASDPYYVIADFESYKQAQKNVTAAYQDINRWQKMSLANIAGAGIFSADRSVKEYAERIWGIDSIYDIL</sequence>
<comment type="function">
    <text evidence="13">Allosteric enzyme that catalyzes the rate-limiting step in glycogen catabolism, the phosphorolytic cleavage of glycogen to produce glucose-1-phosphate, and plays a central role in maintaining cellular and organismal glucose homeostasis.</text>
</comment>
<dbReference type="GO" id="GO:0008184">
    <property type="term" value="F:glycogen phosphorylase activity"/>
    <property type="evidence" value="ECO:0007669"/>
    <property type="project" value="InterPro"/>
</dbReference>
<comment type="subcellular location">
    <subcellularLocation>
        <location evidence="3">Cytoplasm</location>
    </subcellularLocation>
</comment>
<evidence type="ECO:0000256" key="5">
    <source>
        <dbReference type="ARBA" id="ARBA00022490"/>
    </source>
</evidence>
<dbReference type="PANTHER" id="PTHR11468">
    <property type="entry name" value="GLYCOGEN PHOSPHORYLASE"/>
    <property type="match status" value="1"/>
</dbReference>
<dbReference type="Gene3D" id="3.40.50.2000">
    <property type="entry name" value="Glycogen Phosphorylase B"/>
    <property type="match status" value="2"/>
</dbReference>
<evidence type="ECO:0000256" key="8">
    <source>
        <dbReference type="ARBA" id="ARBA00022679"/>
    </source>
</evidence>
<keyword evidence="7 13" id="KW-0328">Glycosyltransferase</keyword>
<organism evidence="14 15">
    <name type="scientific">Sinanaerobacter chloroacetimidivorans</name>
    <dbReference type="NCBI Taxonomy" id="2818044"/>
    <lineage>
        <taxon>Bacteria</taxon>
        <taxon>Bacillati</taxon>
        <taxon>Bacillota</taxon>
        <taxon>Clostridia</taxon>
        <taxon>Peptostreptococcales</taxon>
        <taxon>Anaerovoracaceae</taxon>
        <taxon>Sinanaerobacter</taxon>
    </lineage>
</organism>
<keyword evidence="9 12" id="KW-0663">Pyridoxal phosphate</keyword>
<evidence type="ECO:0000256" key="13">
    <source>
        <dbReference type="RuleBase" id="RU000587"/>
    </source>
</evidence>
<evidence type="ECO:0000256" key="3">
    <source>
        <dbReference type="ARBA" id="ARBA00004496"/>
    </source>
</evidence>
<dbReference type="Pfam" id="PF00343">
    <property type="entry name" value="Phosphorylase"/>
    <property type="match status" value="1"/>
</dbReference>
<evidence type="ECO:0000256" key="12">
    <source>
        <dbReference type="PIRSR" id="PIRSR000460-1"/>
    </source>
</evidence>
<keyword evidence="10 13" id="KW-0119">Carbohydrate metabolism</keyword>
<reference evidence="14" key="1">
    <citation type="submission" date="2021-04" db="EMBL/GenBank/DDBJ databases">
        <title>Sinoanaerobacter chloroacetimidivorans sp. nov., an obligate anaerobic bacterium isolated from anaerobic sludge.</title>
        <authorList>
            <person name="Bao Y."/>
        </authorList>
    </citation>
    <scope>NUCLEOTIDE SEQUENCE</scope>
    <source>
        <strain evidence="14">BAD-6</strain>
    </source>
</reference>
<gene>
    <name evidence="14" type="ORF">KCX82_01415</name>
</gene>
<dbReference type="InterPro" id="IPR000811">
    <property type="entry name" value="Glyco_trans_35"/>
</dbReference>
<comment type="cofactor">
    <cofactor evidence="2 13">
        <name>pyridoxal 5'-phosphate</name>
        <dbReference type="ChEBI" id="CHEBI:597326"/>
    </cofactor>
</comment>
<evidence type="ECO:0000256" key="7">
    <source>
        <dbReference type="ARBA" id="ARBA00022676"/>
    </source>
</evidence>
<dbReference type="AlphaFoldDB" id="A0A8J7VWU6"/>
<comment type="caution">
    <text evidence="14">The sequence shown here is derived from an EMBL/GenBank/DDBJ whole genome shotgun (WGS) entry which is preliminary data.</text>
</comment>
<evidence type="ECO:0000313" key="15">
    <source>
        <dbReference type="Proteomes" id="UP000675664"/>
    </source>
</evidence>
<dbReference type="PANTHER" id="PTHR11468:SF3">
    <property type="entry name" value="GLYCOGEN PHOSPHORYLASE, LIVER FORM"/>
    <property type="match status" value="1"/>
</dbReference>
<dbReference type="GO" id="GO:0030170">
    <property type="term" value="F:pyridoxal phosphate binding"/>
    <property type="evidence" value="ECO:0007669"/>
    <property type="project" value="InterPro"/>
</dbReference>
<dbReference type="GO" id="GO:0005980">
    <property type="term" value="P:glycogen catabolic process"/>
    <property type="evidence" value="ECO:0007669"/>
    <property type="project" value="TreeGrafter"/>
</dbReference>
<evidence type="ECO:0000256" key="2">
    <source>
        <dbReference type="ARBA" id="ARBA00001933"/>
    </source>
</evidence>
<feature type="modified residue" description="N6-(pyridoxal phosphate)lysine" evidence="12">
    <location>
        <position position="657"/>
    </location>
</feature>
<dbReference type="GO" id="GO:0005737">
    <property type="term" value="C:cytoplasm"/>
    <property type="evidence" value="ECO:0007669"/>
    <property type="project" value="UniProtKB-SubCell"/>
</dbReference>
<keyword evidence="6" id="KW-0021">Allosteric enzyme</keyword>
<evidence type="ECO:0000256" key="1">
    <source>
        <dbReference type="ARBA" id="ARBA00001275"/>
    </source>
</evidence>
<comment type="catalytic activity">
    <reaction evidence="1 13">
        <text>[(1-&gt;4)-alpha-D-glucosyl](n) + phosphate = [(1-&gt;4)-alpha-D-glucosyl](n-1) + alpha-D-glucose 1-phosphate</text>
        <dbReference type="Rhea" id="RHEA:41732"/>
        <dbReference type="Rhea" id="RHEA-COMP:9584"/>
        <dbReference type="Rhea" id="RHEA-COMP:9586"/>
        <dbReference type="ChEBI" id="CHEBI:15444"/>
        <dbReference type="ChEBI" id="CHEBI:43474"/>
        <dbReference type="ChEBI" id="CHEBI:58601"/>
        <dbReference type="EC" id="2.4.1.1"/>
    </reaction>
</comment>
<dbReference type="InterPro" id="IPR011833">
    <property type="entry name" value="Glycg_phsphrylas"/>
</dbReference>
<dbReference type="EC" id="2.4.1.1" evidence="13"/>
<name>A0A8J7VWU6_9FIRM</name>
<dbReference type="FunFam" id="3.40.50.2000:FF:000003">
    <property type="entry name" value="Alpha-1,4 glucan phosphorylase"/>
    <property type="match status" value="1"/>
</dbReference>
<comment type="similarity">
    <text evidence="4 13">Belongs to the glycogen phosphorylase family.</text>
</comment>
<protein>
    <recommendedName>
        <fullName evidence="13">Alpha-1,4 glucan phosphorylase</fullName>
        <ecNumber evidence="13">2.4.1.1</ecNumber>
    </recommendedName>
</protein>
<evidence type="ECO:0000256" key="6">
    <source>
        <dbReference type="ARBA" id="ARBA00022533"/>
    </source>
</evidence>
<accession>A0A8J7VWU6</accession>
<dbReference type="Proteomes" id="UP000675664">
    <property type="component" value="Unassembled WGS sequence"/>
</dbReference>
<evidence type="ECO:0000256" key="4">
    <source>
        <dbReference type="ARBA" id="ARBA00006047"/>
    </source>
</evidence>
<evidence type="ECO:0000313" key="14">
    <source>
        <dbReference type="EMBL" id="MBR0596522.1"/>
    </source>
</evidence>
<comment type="function">
    <text evidence="11">Phosphorylase is an important allosteric enzyme in carbohydrate metabolism. Enzymes from different sources differ in their regulatory mechanisms and in their natural substrates. However, all known phosphorylases share catalytic and structural properties.</text>
</comment>
<dbReference type="FunFam" id="3.40.50.2000:FF:000153">
    <property type="entry name" value="Alpha-1,4 glucan phosphorylase"/>
    <property type="match status" value="1"/>
</dbReference>
<dbReference type="PIRSF" id="PIRSF000460">
    <property type="entry name" value="Pprylas_GlgP"/>
    <property type="match status" value="1"/>
</dbReference>
<proteinExistence type="inferred from homology"/>
<reference evidence="14" key="2">
    <citation type="submission" date="2021-04" db="EMBL/GenBank/DDBJ databases">
        <authorList>
            <person name="Liu J."/>
        </authorList>
    </citation>
    <scope>NUCLEOTIDE SEQUENCE</scope>
    <source>
        <strain evidence="14">BAD-6</strain>
    </source>
</reference>
<evidence type="ECO:0000256" key="9">
    <source>
        <dbReference type="ARBA" id="ARBA00022898"/>
    </source>
</evidence>
<dbReference type="CDD" id="cd04300">
    <property type="entry name" value="GT35_Glycogen_Phosphorylase"/>
    <property type="match status" value="1"/>
</dbReference>
<evidence type="ECO:0000256" key="11">
    <source>
        <dbReference type="ARBA" id="ARBA00025174"/>
    </source>
</evidence>
<dbReference type="RefSeq" id="WP_227016648.1">
    <property type="nucleotide sequence ID" value="NZ_JAGSND010000001.1"/>
</dbReference>
<dbReference type="NCBIfam" id="TIGR02093">
    <property type="entry name" value="P_ylase"/>
    <property type="match status" value="1"/>
</dbReference>
<evidence type="ECO:0000256" key="10">
    <source>
        <dbReference type="ARBA" id="ARBA00023277"/>
    </source>
</evidence>
<dbReference type="PROSITE" id="PS00102">
    <property type="entry name" value="PHOSPHORYLASE"/>
    <property type="match status" value="1"/>
</dbReference>